<dbReference type="PROSITE" id="PS51257">
    <property type="entry name" value="PROKAR_LIPOPROTEIN"/>
    <property type="match status" value="1"/>
</dbReference>
<name>A0A3B1DV83_9ZZZZ</name>
<evidence type="ECO:0000313" key="1">
    <source>
        <dbReference type="EMBL" id="VAX35865.1"/>
    </source>
</evidence>
<accession>A0A3B1DV83</accession>
<organism evidence="1">
    <name type="scientific">hydrothermal vent metagenome</name>
    <dbReference type="NCBI Taxonomy" id="652676"/>
    <lineage>
        <taxon>unclassified sequences</taxon>
        <taxon>metagenomes</taxon>
        <taxon>ecological metagenomes</taxon>
    </lineage>
</organism>
<protein>
    <recommendedName>
        <fullName evidence="2">Lipoprotein</fullName>
    </recommendedName>
</protein>
<evidence type="ECO:0008006" key="2">
    <source>
        <dbReference type="Google" id="ProtNLM"/>
    </source>
</evidence>
<reference evidence="1" key="1">
    <citation type="submission" date="2018-06" db="EMBL/GenBank/DDBJ databases">
        <authorList>
            <person name="Zhirakovskaya E."/>
        </authorList>
    </citation>
    <scope>NUCLEOTIDE SEQUENCE</scope>
</reference>
<dbReference type="EMBL" id="UOGJ01000074">
    <property type="protein sequence ID" value="VAX35865.1"/>
    <property type="molecule type" value="Genomic_DNA"/>
</dbReference>
<proteinExistence type="predicted"/>
<gene>
    <name evidence="1" type="ORF">MNBD_UNCLBAC01-1054</name>
</gene>
<sequence>MKKFLILFFILFVIGCSYAGKEPWHNYLHVPRTWINDPHFAEYKKAREALELEHINGSCTYAEYQEKMQKLNKKYEKEVKKREDTLSFFE</sequence>
<dbReference type="AlphaFoldDB" id="A0A3B1DV83"/>